<sequence length="610" mass="69385">MARSLYRDLPLTSPRSIRILKLDSLSAPQIDTTCNPDVCLVLFLALFRCRDTNASSRQEALIQLSLRVVNLDDNPCYNALSYTWGPPSREDAARGIDSTPTCRIKCNGESILVTQNLFDYLQQLIHGDNHMEFWIDAICIHQGSEEQNRQVNLMADIYRQAKKVTIWLGKADEYTDRACIFIEKFARSCRASGTDHQAVVDELKQRAQLSALASFFNRTWFTRVWVVQEVVLSQTATAICGSCVFNWDDITEVSHYLATSVSKQEFYVAGLELQELQYKNPAKMAAVKRDLVKLAVVKKQLKRESTILLHSLIRFRNWDSFREHDKVYALLGIHKAALKLEDADPDSPLYPRYEQDVRRAYIGIAKYILENTSDLLLLAHVEGEYFQSIPSLPSWVPDWSVKGTLGLGITGYERFDAAAGTEAYVKPQISNNHLTLRAAKLDTVIKAGETKEEVDRGMPCVQWLDILNTKELYHTKERQEDVFWRCLITNTDKNGKFPSSDLREEFSSWIRGRTETRDSEWIIGARNFHSSYSHSLHLRLFSTAEGLMGVGSQSMKAGDSVWIVPGSRVPLLFRPSPEGRWRLVGGAYVHGFMQGEASERDLSFETICIE</sequence>
<dbReference type="Proteomes" id="UP000826661">
    <property type="component" value="Chromosome I"/>
</dbReference>
<evidence type="ECO:0000313" key="3">
    <source>
        <dbReference type="Proteomes" id="UP000826661"/>
    </source>
</evidence>
<feature type="domain" description="Heterokaryon incompatibility" evidence="1">
    <location>
        <begin position="77"/>
        <end position="229"/>
    </location>
</feature>
<organism evidence="2 3">
    <name type="scientific">Trichoderma simmonsii</name>
    <dbReference type="NCBI Taxonomy" id="1491479"/>
    <lineage>
        <taxon>Eukaryota</taxon>
        <taxon>Fungi</taxon>
        <taxon>Dikarya</taxon>
        <taxon>Ascomycota</taxon>
        <taxon>Pezizomycotina</taxon>
        <taxon>Sordariomycetes</taxon>
        <taxon>Hypocreomycetidae</taxon>
        <taxon>Hypocreales</taxon>
        <taxon>Hypocreaceae</taxon>
        <taxon>Trichoderma</taxon>
    </lineage>
</organism>
<name>A0A8G0PDL3_9HYPO</name>
<dbReference type="Pfam" id="PF06985">
    <property type="entry name" value="HET"/>
    <property type="match status" value="1"/>
</dbReference>
<dbReference type="InterPro" id="IPR010730">
    <property type="entry name" value="HET"/>
</dbReference>
<evidence type="ECO:0000259" key="1">
    <source>
        <dbReference type="Pfam" id="PF06985"/>
    </source>
</evidence>
<gene>
    <name evidence="2" type="ORF">H0G86_000094</name>
</gene>
<dbReference type="Pfam" id="PF26639">
    <property type="entry name" value="Het-6_barrel"/>
    <property type="match status" value="1"/>
</dbReference>
<dbReference type="InterPro" id="IPR052895">
    <property type="entry name" value="HetReg/Transcr_Mod"/>
</dbReference>
<dbReference type="EMBL" id="CP075864">
    <property type="protein sequence ID" value="QYS92688.1"/>
    <property type="molecule type" value="Genomic_DNA"/>
</dbReference>
<proteinExistence type="predicted"/>
<dbReference type="PANTHER" id="PTHR24148">
    <property type="entry name" value="ANKYRIN REPEAT DOMAIN-CONTAINING PROTEIN 39 HOMOLOG-RELATED"/>
    <property type="match status" value="1"/>
</dbReference>
<reference evidence="2 3" key="1">
    <citation type="journal article" date="2021" name="BMC Genomics">
        <title>Telomere-to-telomere genome assembly of asparaginase-producing Trichoderma simmonsii.</title>
        <authorList>
            <person name="Chung D."/>
            <person name="Kwon Y.M."/>
            <person name="Yang Y."/>
        </authorList>
    </citation>
    <scope>NUCLEOTIDE SEQUENCE [LARGE SCALE GENOMIC DNA]</scope>
    <source>
        <strain evidence="2 3">GH-Sj1</strain>
    </source>
</reference>
<protein>
    <submittedName>
        <fullName evidence="2">HET domain-containing protein</fullName>
    </submittedName>
</protein>
<dbReference type="PANTHER" id="PTHR24148:SF73">
    <property type="entry name" value="HET DOMAIN PROTEIN (AFU_ORTHOLOGUE AFUA_8G01020)"/>
    <property type="match status" value="1"/>
</dbReference>
<dbReference type="AlphaFoldDB" id="A0A8G0PDL3"/>
<evidence type="ECO:0000313" key="2">
    <source>
        <dbReference type="EMBL" id="QYS92688.1"/>
    </source>
</evidence>
<keyword evidence="3" id="KW-1185">Reference proteome</keyword>
<accession>A0A8G0PDL3</accession>